<keyword evidence="1" id="KW-0547">Nucleotide-binding</keyword>
<dbReference type="GO" id="GO:0005886">
    <property type="term" value="C:plasma membrane"/>
    <property type="evidence" value="ECO:0007669"/>
    <property type="project" value="TreeGrafter"/>
</dbReference>
<dbReference type="EMBL" id="JAMSHJ010000004">
    <property type="protein sequence ID" value="KAI5418853.1"/>
    <property type="molecule type" value="Genomic_DNA"/>
</dbReference>
<name>A0A9D5ARG5_PEA</name>
<dbReference type="Proteomes" id="UP001058974">
    <property type="component" value="Chromosome 4"/>
</dbReference>
<dbReference type="GO" id="GO:0000145">
    <property type="term" value="C:exocyst"/>
    <property type="evidence" value="ECO:0007669"/>
    <property type="project" value="InterPro"/>
</dbReference>
<dbReference type="InterPro" id="IPR013126">
    <property type="entry name" value="Hsp_70_fam"/>
</dbReference>
<reference evidence="4 5" key="1">
    <citation type="journal article" date="2022" name="Nat. Genet.">
        <title>Improved pea reference genome and pan-genome highlight genomic features and evolutionary characteristics.</title>
        <authorList>
            <person name="Yang T."/>
            <person name="Liu R."/>
            <person name="Luo Y."/>
            <person name="Hu S."/>
            <person name="Wang D."/>
            <person name="Wang C."/>
            <person name="Pandey M.K."/>
            <person name="Ge S."/>
            <person name="Xu Q."/>
            <person name="Li N."/>
            <person name="Li G."/>
            <person name="Huang Y."/>
            <person name="Saxena R.K."/>
            <person name="Ji Y."/>
            <person name="Li M."/>
            <person name="Yan X."/>
            <person name="He Y."/>
            <person name="Liu Y."/>
            <person name="Wang X."/>
            <person name="Xiang C."/>
            <person name="Varshney R.K."/>
            <person name="Ding H."/>
            <person name="Gao S."/>
            <person name="Zong X."/>
        </authorList>
    </citation>
    <scope>NUCLEOTIDE SEQUENCE [LARGE SCALE GENOMIC DNA]</scope>
    <source>
        <strain evidence="4 5">cv. Zhongwan 6</strain>
    </source>
</reference>
<evidence type="ECO:0000313" key="4">
    <source>
        <dbReference type="EMBL" id="KAI5418853.1"/>
    </source>
</evidence>
<evidence type="ECO:0000313" key="5">
    <source>
        <dbReference type="Proteomes" id="UP001058974"/>
    </source>
</evidence>
<gene>
    <name evidence="4" type="ORF">KIW84_043180</name>
</gene>
<evidence type="ECO:0000256" key="2">
    <source>
        <dbReference type="ARBA" id="ARBA00022840"/>
    </source>
</evidence>
<dbReference type="GO" id="GO:0005546">
    <property type="term" value="F:phosphatidylinositol-4,5-bisphosphate binding"/>
    <property type="evidence" value="ECO:0007669"/>
    <property type="project" value="TreeGrafter"/>
</dbReference>
<organism evidence="4 5">
    <name type="scientific">Pisum sativum</name>
    <name type="common">Garden pea</name>
    <name type="synonym">Lathyrus oleraceus</name>
    <dbReference type="NCBI Taxonomy" id="3888"/>
    <lineage>
        <taxon>Eukaryota</taxon>
        <taxon>Viridiplantae</taxon>
        <taxon>Streptophyta</taxon>
        <taxon>Embryophyta</taxon>
        <taxon>Tracheophyta</taxon>
        <taxon>Spermatophyta</taxon>
        <taxon>Magnoliopsida</taxon>
        <taxon>eudicotyledons</taxon>
        <taxon>Gunneridae</taxon>
        <taxon>Pentapetalae</taxon>
        <taxon>rosids</taxon>
        <taxon>fabids</taxon>
        <taxon>Fabales</taxon>
        <taxon>Fabaceae</taxon>
        <taxon>Papilionoideae</taxon>
        <taxon>50 kb inversion clade</taxon>
        <taxon>NPAAA clade</taxon>
        <taxon>Hologalegina</taxon>
        <taxon>IRL clade</taxon>
        <taxon>Fabeae</taxon>
        <taxon>Lathyrus</taxon>
    </lineage>
</organism>
<dbReference type="Pfam" id="PF00012">
    <property type="entry name" value="HSP70"/>
    <property type="match status" value="1"/>
</dbReference>
<keyword evidence="5" id="KW-1185">Reference proteome</keyword>
<dbReference type="AlphaFoldDB" id="A0A9D5ARG5"/>
<protein>
    <submittedName>
        <fullName evidence="4">Uncharacterized protein</fullName>
    </submittedName>
</protein>
<dbReference type="PANTHER" id="PTHR16092:SF14">
    <property type="entry name" value="EXOCYST COMPLEX COMPONENT 1 ISOFORM X1"/>
    <property type="match status" value="1"/>
</dbReference>
<dbReference type="Gene3D" id="3.30.420.40">
    <property type="match status" value="2"/>
</dbReference>
<proteinExistence type="predicted"/>
<comment type="caution">
    <text evidence="4">The sequence shown here is derived from an EMBL/GenBank/DDBJ whole genome shotgun (WGS) entry which is preliminary data.</text>
</comment>
<feature type="compositionally biased region" description="Polar residues" evidence="3">
    <location>
        <begin position="19"/>
        <end position="29"/>
    </location>
</feature>
<dbReference type="GO" id="GO:0006887">
    <property type="term" value="P:exocytosis"/>
    <property type="evidence" value="ECO:0007669"/>
    <property type="project" value="InterPro"/>
</dbReference>
<evidence type="ECO:0000256" key="1">
    <source>
        <dbReference type="ARBA" id="ARBA00022741"/>
    </source>
</evidence>
<keyword evidence="2" id="KW-0067">ATP-binding</keyword>
<evidence type="ECO:0000256" key="3">
    <source>
        <dbReference type="SAM" id="MobiDB-lite"/>
    </source>
</evidence>
<sequence>MLVMGIPQRPANQGKAYSKNHTGASYPRNQRSKSIRDSWSEEYSSKTLGQRNIKEPTAYALSYDMNNKEGLIPIFDLGNGTFDVLIVEISNGVFEDISPIETCDNSLQLQSVNDKSLIEELDMLLERLHVPSEYATCLTGSSFGEEACD</sequence>
<dbReference type="GO" id="GO:0005524">
    <property type="term" value="F:ATP binding"/>
    <property type="evidence" value="ECO:0007669"/>
    <property type="project" value="UniProtKB-KW"/>
</dbReference>
<dbReference type="PANTHER" id="PTHR16092">
    <property type="entry name" value="SEC3/SYNTAXIN-RELATED"/>
    <property type="match status" value="1"/>
</dbReference>
<feature type="region of interest" description="Disordered" evidence="3">
    <location>
        <begin position="1"/>
        <end position="38"/>
    </location>
</feature>
<accession>A0A9D5ARG5</accession>
<dbReference type="Gramene" id="Psat04G0318000-T1">
    <property type="protein sequence ID" value="KAI5418853.1"/>
    <property type="gene ID" value="KIW84_043180"/>
</dbReference>
<dbReference type="GO" id="GO:0006893">
    <property type="term" value="P:Golgi to plasma membrane transport"/>
    <property type="evidence" value="ECO:0007669"/>
    <property type="project" value="TreeGrafter"/>
</dbReference>
<dbReference type="GO" id="GO:0140662">
    <property type="term" value="F:ATP-dependent protein folding chaperone"/>
    <property type="evidence" value="ECO:0007669"/>
    <property type="project" value="InterPro"/>
</dbReference>